<accession>A0A4R7ZGU9</accession>
<evidence type="ECO:0000313" key="2">
    <source>
        <dbReference type="EMBL" id="TDW15561.1"/>
    </source>
</evidence>
<feature type="transmembrane region" description="Helical" evidence="1">
    <location>
        <begin position="12"/>
        <end position="36"/>
    </location>
</feature>
<comment type="caution">
    <text evidence="2">The sequence shown here is derived from an EMBL/GenBank/DDBJ whole genome shotgun (WGS) entry which is preliminary data.</text>
</comment>
<dbReference type="EMBL" id="SODF01000003">
    <property type="protein sequence ID" value="TDW15561.1"/>
    <property type="molecule type" value="Genomic_DNA"/>
</dbReference>
<feature type="transmembrane region" description="Helical" evidence="1">
    <location>
        <begin position="42"/>
        <end position="63"/>
    </location>
</feature>
<dbReference type="AlphaFoldDB" id="A0A4R7ZGU9"/>
<organism evidence="2 3">
    <name type="scientific">Kribbella kalugense</name>
    <dbReference type="NCBI Taxonomy" id="2512221"/>
    <lineage>
        <taxon>Bacteria</taxon>
        <taxon>Bacillati</taxon>
        <taxon>Actinomycetota</taxon>
        <taxon>Actinomycetes</taxon>
        <taxon>Propionibacteriales</taxon>
        <taxon>Kribbellaceae</taxon>
        <taxon>Kribbella</taxon>
    </lineage>
</organism>
<proteinExistence type="predicted"/>
<evidence type="ECO:0000313" key="3">
    <source>
        <dbReference type="Proteomes" id="UP000295447"/>
    </source>
</evidence>
<keyword evidence="1" id="KW-0472">Membrane</keyword>
<evidence type="ECO:0000256" key="1">
    <source>
        <dbReference type="SAM" id="Phobius"/>
    </source>
</evidence>
<keyword evidence="1" id="KW-1133">Transmembrane helix</keyword>
<dbReference type="RefSeq" id="WP_134123411.1">
    <property type="nucleotide sequence ID" value="NZ_SODF01000003.1"/>
</dbReference>
<keyword evidence="3" id="KW-1185">Reference proteome</keyword>
<name>A0A4R7ZGU9_9ACTN</name>
<dbReference type="OrthoDB" id="3829858at2"/>
<gene>
    <name evidence="2" type="ORF">EV650_7048</name>
</gene>
<reference evidence="2 3" key="1">
    <citation type="submission" date="2019-03" db="EMBL/GenBank/DDBJ databases">
        <title>Genomic Encyclopedia of Type Strains, Phase III (KMG-III): the genomes of soil and plant-associated and newly described type strains.</title>
        <authorList>
            <person name="Whitman W."/>
        </authorList>
    </citation>
    <scope>NUCLEOTIDE SEQUENCE [LARGE SCALE GENOMIC DNA]</scope>
    <source>
        <strain evidence="2 3">VKM Ac-2570</strain>
    </source>
</reference>
<sequence length="114" mass="11908">MNWGGVRNGRLLAGLYLAAFAAIATGLVWILILQLTGSDATIVAATILFVAGGLTIGALAFGLRNHAPESKNRLTKNATGYQRNYNRLALGMELPGAWRIVTGRGAGAGAERAN</sequence>
<protein>
    <submittedName>
        <fullName evidence="2">Uncharacterized protein</fullName>
    </submittedName>
</protein>
<keyword evidence="1" id="KW-0812">Transmembrane</keyword>
<dbReference type="Proteomes" id="UP000295447">
    <property type="component" value="Unassembled WGS sequence"/>
</dbReference>